<evidence type="ECO:0000259" key="1">
    <source>
        <dbReference type="Pfam" id="PF04179"/>
    </source>
</evidence>
<dbReference type="InterPro" id="IPR033421">
    <property type="entry name" value="Rit1_DUSP-like"/>
</dbReference>
<dbReference type="PANTHER" id="PTHR31811:SF0">
    <property type="entry name" value="TRNA A64-2'-O-RIBOSYLPHOSPHATE TRANSFERASE"/>
    <property type="match status" value="1"/>
</dbReference>
<evidence type="ECO:0000313" key="4">
    <source>
        <dbReference type="Proteomes" id="UP000033710"/>
    </source>
</evidence>
<dbReference type="VEuPathDB" id="FungiDB:SPSK_05186"/>
<dbReference type="RefSeq" id="XP_016583352.1">
    <property type="nucleotide sequence ID" value="XM_016731936.1"/>
</dbReference>
<gene>
    <name evidence="3" type="ORF">SPSK_05186</name>
</gene>
<dbReference type="KEGG" id="ssck:SPSK_05186"/>
<organism evidence="3 4">
    <name type="scientific">Sporothrix schenckii 1099-18</name>
    <dbReference type="NCBI Taxonomy" id="1397361"/>
    <lineage>
        <taxon>Eukaryota</taxon>
        <taxon>Fungi</taxon>
        <taxon>Dikarya</taxon>
        <taxon>Ascomycota</taxon>
        <taxon>Pezizomycotina</taxon>
        <taxon>Sordariomycetes</taxon>
        <taxon>Sordariomycetidae</taxon>
        <taxon>Ophiostomatales</taxon>
        <taxon>Ophiostomataceae</taxon>
        <taxon>Sporothrix</taxon>
    </lineage>
</organism>
<dbReference type="GO" id="GO:0043399">
    <property type="term" value="F:tRNA adenosine(64)-2'-O-ribosylphosphate transferase activity"/>
    <property type="evidence" value="ECO:0007669"/>
    <property type="project" value="InterPro"/>
</dbReference>
<dbReference type="GO" id="GO:0005737">
    <property type="term" value="C:cytoplasm"/>
    <property type="evidence" value="ECO:0007669"/>
    <property type="project" value="TreeGrafter"/>
</dbReference>
<name>A0A0F2LXQ3_SPOSC</name>
<feature type="domain" description="Rit1 N-terminal" evidence="2">
    <location>
        <begin position="78"/>
        <end position="367"/>
    </location>
</feature>
<dbReference type="Pfam" id="PF04179">
    <property type="entry name" value="Init_tRNA_PT"/>
    <property type="match status" value="1"/>
</dbReference>
<dbReference type="AlphaFoldDB" id="A0A0F2LXQ3"/>
<dbReference type="InterPro" id="IPR007306">
    <property type="entry name" value="Rit1"/>
</dbReference>
<sequence length="548" mass="59647">MNCGGDGHHDSGSFTREKENLFTSFHFTLSSLPPAGSLCPSPRRSDGPRMTMPDDATAGLIFASDQANHNFARVLGDLRRSHLSITHRLHSICRDAAFVADVAARYPDFSVVANERCGSWYIPVFSKAGSAYFKSTDGHTGQWKFSTRRLNLHILPLLCRDSPEKGGGCILVDSTRRGKRMPDALSKTVPLWCCVLNRALFPAHVPEGRNEAEQTDAQALYTPPGVVSASEHSQMLARVPAFVDALGGLGVFRLGEETDADPIAWRRQNLPNDKPLRPVWVTPDMPWPNVDHLRDRFNVVLCCTSSRVPPTGEDVEDGVDADYIQGAADDTENWAHGLTPELFWANCEKLLDTPEADLPEMIAAIVKAGSESAVSQGGATFSATVITPHLSVGQWTGPSPPTAPEESSGVCQIAFVRQTTEPVTWVRSPTSLEVGLGKQDKIAGRTLRHALSQICEFVADFLMKDNGCSSIKSVRILCPTGRDISVGTALALLCYCFDESGKTRTATSHATIVNKDVIRVRLARIMTAMPHANPSRTTLQSVNSFLID</sequence>
<dbReference type="GO" id="GO:0019988">
    <property type="term" value="P:charged-tRNA amino acid modification"/>
    <property type="evidence" value="ECO:0007669"/>
    <property type="project" value="InterPro"/>
</dbReference>
<protein>
    <submittedName>
        <fullName evidence="3">tRNA A64-2'-O-ribosylphosphate transferase</fullName>
    </submittedName>
</protein>
<evidence type="ECO:0000259" key="2">
    <source>
        <dbReference type="Pfam" id="PF17184"/>
    </source>
</evidence>
<dbReference type="Proteomes" id="UP000033710">
    <property type="component" value="Unassembled WGS sequence"/>
</dbReference>
<dbReference type="PIRSF" id="PIRSF007747">
    <property type="entry name" value="Ribosyl_Ptfrase"/>
    <property type="match status" value="1"/>
</dbReference>
<reference evidence="3 4" key="1">
    <citation type="journal article" date="2014" name="BMC Genomics">
        <title>Comparative genomics of the major fungal agents of human and animal Sporotrichosis: Sporothrix schenckii and Sporothrix brasiliensis.</title>
        <authorList>
            <person name="Teixeira M.M."/>
            <person name="de Almeida L.G."/>
            <person name="Kubitschek-Barreira P."/>
            <person name="Alves F.L."/>
            <person name="Kioshima E.S."/>
            <person name="Abadio A.K."/>
            <person name="Fernandes L."/>
            <person name="Derengowski L.S."/>
            <person name="Ferreira K.S."/>
            <person name="Souza R.C."/>
            <person name="Ruiz J.C."/>
            <person name="de Andrade N.C."/>
            <person name="Paes H.C."/>
            <person name="Nicola A.M."/>
            <person name="Albuquerque P."/>
            <person name="Gerber A.L."/>
            <person name="Martins V.P."/>
            <person name="Peconick L.D."/>
            <person name="Neto A.V."/>
            <person name="Chaucanez C.B."/>
            <person name="Silva P.A."/>
            <person name="Cunha O.L."/>
            <person name="de Oliveira F.F."/>
            <person name="dos Santos T.C."/>
            <person name="Barros A.L."/>
            <person name="Soares M.A."/>
            <person name="de Oliveira L.M."/>
            <person name="Marini M.M."/>
            <person name="Villalobos-Duno H."/>
            <person name="Cunha M.M."/>
            <person name="de Hoog S."/>
            <person name="da Silveira J.F."/>
            <person name="Henrissat B."/>
            <person name="Nino-Vega G.A."/>
            <person name="Cisalpino P.S."/>
            <person name="Mora-Montes H.M."/>
            <person name="Almeida S.R."/>
            <person name="Stajich J.E."/>
            <person name="Lopes-Bezerra L.M."/>
            <person name="Vasconcelos A.T."/>
            <person name="Felipe M.S."/>
        </authorList>
    </citation>
    <scope>NUCLEOTIDE SEQUENCE [LARGE SCALE GENOMIC DNA]</scope>
    <source>
        <strain evidence="3 4">1099-18</strain>
    </source>
</reference>
<dbReference type="Pfam" id="PF17184">
    <property type="entry name" value="Rit1_C"/>
    <property type="match status" value="1"/>
</dbReference>
<evidence type="ECO:0000313" key="3">
    <source>
        <dbReference type="EMBL" id="KJR80676.1"/>
    </source>
</evidence>
<proteinExistence type="predicted"/>
<dbReference type="GeneID" id="27667213"/>
<comment type="caution">
    <text evidence="3">The sequence shown here is derived from an EMBL/GenBank/DDBJ whole genome shotgun (WGS) entry which is preliminary data.</text>
</comment>
<feature type="domain" description="Rit1 DUSP-like" evidence="1">
    <location>
        <begin position="432"/>
        <end position="546"/>
    </location>
</feature>
<dbReference type="OrthoDB" id="45256at2759"/>
<reference evidence="3 4" key="2">
    <citation type="journal article" date="2015" name="Eukaryot. Cell">
        <title>Asexual propagation of a virulent clone complex in a human and feline outbreak of sporotrichosis.</title>
        <authorList>
            <person name="Teixeira Mde M."/>
            <person name="Rodrigues A.M."/>
            <person name="Tsui C.K."/>
            <person name="de Almeida L.G."/>
            <person name="Van Diepeningen A.D."/>
            <person name="van den Ende B.G."/>
            <person name="Fernandes G.F."/>
            <person name="Kano R."/>
            <person name="Hamelin R.C."/>
            <person name="Lopes-Bezerra L.M."/>
            <person name="Vasconcelos A.T."/>
            <person name="de Hoog S."/>
            <person name="de Camargo Z.P."/>
            <person name="Felipe M.S."/>
        </authorList>
    </citation>
    <scope>NUCLEOTIDE SEQUENCE [LARGE SCALE GENOMIC DNA]</scope>
    <source>
        <strain evidence="3 4">1099-18</strain>
    </source>
</reference>
<dbReference type="PANTHER" id="PTHR31811">
    <property type="entry name" value="TRNA A64-2'-O-RIBOSYLPHOSPHATE TRANSFERASE"/>
    <property type="match status" value="1"/>
</dbReference>
<dbReference type="InterPro" id="IPR033449">
    <property type="entry name" value="Rit1_N"/>
</dbReference>
<keyword evidence="3" id="KW-0808">Transferase</keyword>
<dbReference type="EMBL" id="AXCR01000012">
    <property type="protein sequence ID" value="KJR80676.1"/>
    <property type="molecule type" value="Genomic_DNA"/>
</dbReference>
<accession>A0A0F2LXQ3</accession>